<reference evidence="1" key="1">
    <citation type="journal article" date="2021" name="Proc. Natl. Acad. Sci. U.S.A.">
        <title>A Catalog of Tens of Thousands of Viruses from Human Metagenomes Reveals Hidden Associations with Chronic Diseases.</title>
        <authorList>
            <person name="Tisza M.J."/>
            <person name="Buck C.B."/>
        </authorList>
    </citation>
    <scope>NUCLEOTIDE SEQUENCE</scope>
    <source>
        <strain evidence="1">Ctxjh1</strain>
    </source>
</reference>
<protein>
    <submittedName>
        <fullName evidence="1">Uncharacterized protein</fullName>
    </submittedName>
</protein>
<name>A0A8S5R1B5_9CAUD</name>
<proteinExistence type="predicted"/>
<organism evidence="1">
    <name type="scientific">Myoviridae sp. ctxjh1</name>
    <dbReference type="NCBI Taxonomy" id="2826714"/>
    <lineage>
        <taxon>Viruses</taxon>
        <taxon>Duplodnaviria</taxon>
        <taxon>Heunggongvirae</taxon>
        <taxon>Uroviricota</taxon>
        <taxon>Caudoviricetes</taxon>
    </lineage>
</organism>
<sequence>MHRSYNKRGSVILERVTESSHPLFNPIQTRRNV</sequence>
<dbReference type="EMBL" id="BK015789">
    <property type="protein sequence ID" value="DAE24946.1"/>
    <property type="molecule type" value="Genomic_DNA"/>
</dbReference>
<accession>A0A8S5R1B5</accession>
<evidence type="ECO:0000313" key="1">
    <source>
        <dbReference type="EMBL" id="DAE24946.1"/>
    </source>
</evidence>